<dbReference type="PANTHER" id="PTHR30037">
    <property type="entry name" value="DNA-3-METHYLADENINE GLYCOSYLASE 1"/>
    <property type="match status" value="1"/>
</dbReference>
<dbReference type="Proteomes" id="UP000044071">
    <property type="component" value="Unassembled WGS sequence"/>
</dbReference>
<dbReference type="Gene3D" id="1.10.340.30">
    <property type="entry name" value="Hypothetical protein, domain 2"/>
    <property type="match status" value="1"/>
</dbReference>
<organism evidence="2 3">
    <name type="scientific">Legionella massiliensis</name>
    <dbReference type="NCBI Taxonomy" id="1034943"/>
    <lineage>
        <taxon>Bacteria</taxon>
        <taxon>Pseudomonadati</taxon>
        <taxon>Pseudomonadota</taxon>
        <taxon>Gammaproteobacteria</taxon>
        <taxon>Legionellales</taxon>
        <taxon>Legionellaceae</taxon>
        <taxon>Legionella</taxon>
    </lineage>
</organism>
<feature type="binding site" evidence="1">
    <location>
        <position position="174"/>
    </location>
    <ligand>
        <name>Zn(2+)</name>
        <dbReference type="ChEBI" id="CHEBI:29105"/>
    </ligand>
</feature>
<evidence type="ECO:0000313" key="2">
    <source>
        <dbReference type="EMBL" id="CDZ76148.1"/>
    </source>
</evidence>
<keyword evidence="3" id="KW-1185">Reference proteome</keyword>
<dbReference type="SUPFAM" id="SSF48150">
    <property type="entry name" value="DNA-glycosylase"/>
    <property type="match status" value="1"/>
</dbReference>
<feature type="binding site" evidence="1">
    <location>
        <position position="17"/>
    </location>
    <ligand>
        <name>Zn(2+)</name>
        <dbReference type="ChEBI" id="CHEBI:29105"/>
    </ligand>
</feature>
<sequence>MEKCSWCLKDPLYIAYHDEEWGVPVRNREKLFEMIILESMQAGLSWFTVLKKRAAMREAFLNFSPEKLAVLSDADMQRLLGNEAIIRNRLKIKSVQTNAQVFLKVADRENIIDYFWQFTDGRVLQNKRASLADIPAITPESTAMAKQLKKDGFVFMGPTTCYAFMQSVGMVNDHVQTCFRHNQLSR</sequence>
<dbReference type="GO" id="GO:0008725">
    <property type="term" value="F:DNA-3-methyladenine glycosylase activity"/>
    <property type="evidence" value="ECO:0007669"/>
    <property type="project" value="InterPro"/>
</dbReference>
<dbReference type="GO" id="GO:0006284">
    <property type="term" value="P:base-excision repair"/>
    <property type="evidence" value="ECO:0007669"/>
    <property type="project" value="InterPro"/>
</dbReference>
<dbReference type="EMBL" id="CCSB01000001">
    <property type="protein sequence ID" value="CDZ76148.1"/>
    <property type="molecule type" value="Genomic_DNA"/>
</dbReference>
<dbReference type="InterPro" id="IPR052891">
    <property type="entry name" value="DNA-3mA_glycosylase"/>
</dbReference>
<feature type="binding site" evidence="1">
    <location>
        <position position="178"/>
    </location>
    <ligand>
        <name>Zn(2+)</name>
        <dbReference type="ChEBI" id="CHEBI:29105"/>
    </ligand>
</feature>
<keyword evidence="1" id="KW-0862">Zinc</keyword>
<dbReference type="InterPro" id="IPR005019">
    <property type="entry name" value="Adenine_glyco"/>
</dbReference>
<proteinExistence type="predicted"/>
<name>A0A078KWP5_9GAMM</name>
<dbReference type="eggNOG" id="COG2818">
    <property type="taxonomic scope" value="Bacteria"/>
</dbReference>
<dbReference type="PANTHER" id="PTHR30037:SF4">
    <property type="entry name" value="DNA-3-METHYLADENINE GLYCOSYLASE I"/>
    <property type="match status" value="1"/>
</dbReference>
<gene>
    <name evidence="2" type="primary">tag</name>
    <name evidence="2" type="ORF">BN59_00414</name>
</gene>
<feature type="binding site" evidence="1">
    <location>
        <position position="4"/>
    </location>
    <ligand>
        <name>Zn(2+)</name>
        <dbReference type="ChEBI" id="CHEBI:29105"/>
    </ligand>
</feature>
<protein>
    <submittedName>
        <fullName evidence="2">DNA-3-methyladenine glycosylase 1</fullName>
    </submittedName>
</protein>
<evidence type="ECO:0000313" key="3">
    <source>
        <dbReference type="Proteomes" id="UP000044071"/>
    </source>
</evidence>
<dbReference type="RefSeq" id="WP_043872744.1">
    <property type="nucleotide sequence ID" value="NZ_CCVW01000001.1"/>
</dbReference>
<keyword evidence="1" id="KW-0479">Metal-binding</keyword>
<dbReference type="GO" id="GO:0046872">
    <property type="term" value="F:metal ion binding"/>
    <property type="evidence" value="ECO:0007669"/>
    <property type="project" value="UniProtKB-KW"/>
</dbReference>
<dbReference type="AlphaFoldDB" id="A0A078KWP5"/>
<reference evidence="2 3" key="1">
    <citation type="submission" date="2014-06" db="EMBL/GenBank/DDBJ databases">
        <authorList>
            <person name="Urmite Genomes Urmite Genomes"/>
        </authorList>
    </citation>
    <scope>NUCLEOTIDE SEQUENCE [LARGE SCALE GENOMIC DNA]</scope>
</reference>
<dbReference type="OrthoDB" id="9807664at2"/>
<dbReference type="STRING" id="1034943.BN59_00414"/>
<evidence type="ECO:0000256" key="1">
    <source>
        <dbReference type="PIRSR" id="PIRSR605019-1"/>
    </source>
</evidence>
<dbReference type="Pfam" id="PF03352">
    <property type="entry name" value="Adenine_glyco"/>
    <property type="match status" value="1"/>
</dbReference>
<accession>A0A078KWP5</accession>
<dbReference type="InterPro" id="IPR011257">
    <property type="entry name" value="DNA_glycosylase"/>
</dbReference>